<dbReference type="EMBL" id="FZNR01000007">
    <property type="protein sequence ID" value="SNR91973.1"/>
    <property type="molecule type" value="Genomic_DNA"/>
</dbReference>
<feature type="compositionally biased region" description="Low complexity" evidence="5">
    <location>
        <begin position="498"/>
        <end position="522"/>
    </location>
</feature>
<evidence type="ECO:0000313" key="9">
    <source>
        <dbReference type="Proteomes" id="UP000198415"/>
    </source>
</evidence>
<feature type="transmembrane region" description="Helical" evidence="6">
    <location>
        <begin position="436"/>
        <end position="454"/>
    </location>
</feature>
<feature type="transmembrane region" description="Helical" evidence="6">
    <location>
        <begin position="292"/>
        <end position="314"/>
    </location>
</feature>
<dbReference type="GO" id="GO:0016020">
    <property type="term" value="C:membrane"/>
    <property type="evidence" value="ECO:0007669"/>
    <property type="project" value="UniProtKB-SubCell"/>
</dbReference>
<feature type="domain" description="Amino acid permease/ SLC12A" evidence="7">
    <location>
        <begin position="21"/>
        <end position="456"/>
    </location>
</feature>
<dbReference type="Gene3D" id="1.20.1740.10">
    <property type="entry name" value="Amino acid/polyamine transporter I"/>
    <property type="match status" value="1"/>
</dbReference>
<feature type="transmembrane region" description="Helical" evidence="6">
    <location>
        <begin position="132"/>
        <end position="148"/>
    </location>
</feature>
<feature type="transmembrane region" description="Helical" evidence="6">
    <location>
        <begin position="160"/>
        <end position="181"/>
    </location>
</feature>
<evidence type="ECO:0000313" key="8">
    <source>
        <dbReference type="EMBL" id="SNR91973.1"/>
    </source>
</evidence>
<accession>A0A239AAR7</accession>
<feature type="transmembrane region" description="Helical" evidence="6">
    <location>
        <begin position="234"/>
        <end position="253"/>
    </location>
</feature>
<feature type="transmembrane region" description="Helical" evidence="6">
    <location>
        <begin position="363"/>
        <end position="391"/>
    </location>
</feature>
<organism evidence="8 9">
    <name type="scientific">Actinoplanes regularis</name>
    <dbReference type="NCBI Taxonomy" id="52697"/>
    <lineage>
        <taxon>Bacteria</taxon>
        <taxon>Bacillati</taxon>
        <taxon>Actinomycetota</taxon>
        <taxon>Actinomycetes</taxon>
        <taxon>Micromonosporales</taxon>
        <taxon>Micromonosporaceae</taxon>
        <taxon>Actinoplanes</taxon>
    </lineage>
</organism>
<keyword evidence="2 6" id="KW-0812">Transmembrane</keyword>
<evidence type="ECO:0000256" key="4">
    <source>
        <dbReference type="ARBA" id="ARBA00023136"/>
    </source>
</evidence>
<feature type="transmembrane region" description="Helical" evidence="6">
    <location>
        <begin position="51"/>
        <end position="74"/>
    </location>
</feature>
<feature type="transmembrane region" description="Helical" evidence="6">
    <location>
        <begin position="193"/>
        <end position="222"/>
    </location>
</feature>
<evidence type="ECO:0000256" key="5">
    <source>
        <dbReference type="SAM" id="MobiDB-lite"/>
    </source>
</evidence>
<evidence type="ECO:0000256" key="1">
    <source>
        <dbReference type="ARBA" id="ARBA00004141"/>
    </source>
</evidence>
<dbReference type="InterPro" id="IPR004841">
    <property type="entry name" value="AA-permease/SLC12A_dom"/>
</dbReference>
<gene>
    <name evidence="8" type="ORF">SAMN06264365_107149</name>
</gene>
<dbReference type="RefSeq" id="WP_239138377.1">
    <property type="nucleotide sequence ID" value="NZ_BOMU01000046.1"/>
</dbReference>
<name>A0A239AAR7_9ACTN</name>
<protein>
    <submittedName>
        <fullName evidence="8">Amino acid transporter</fullName>
    </submittedName>
</protein>
<evidence type="ECO:0000259" key="7">
    <source>
        <dbReference type="Pfam" id="PF00324"/>
    </source>
</evidence>
<dbReference type="InterPro" id="IPR050367">
    <property type="entry name" value="APC_superfamily"/>
</dbReference>
<evidence type="ECO:0000256" key="2">
    <source>
        <dbReference type="ARBA" id="ARBA00022692"/>
    </source>
</evidence>
<feature type="transmembrane region" description="Helical" evidence="6">
    <location>
        <begin position="403"/>
        <end position="424"/>
    </location>
</feature>
<comment type="subcellular location">
    <subcellularLocation>
        <location evidence="1">Membrane</location>
        <topology evidence="1">Multi-pass membrane protein</topology>
    </subcellularLocation>
</comment>
<feature type="region of interest" description="Disordered" evidence="5">
    <location>
        <begin position="467"/>
        <end position="660"/>
    </location>
</feature>
<feature type="transmembrane region" description="Helical" evidence="6">
    <location>
        <begin position="17"/>
        <end position="39"/>
    </location>
</feature>
<evidence type="ECO:0000256" key="3">
    <source>
        <dbReference type="ARBA" id="ARBA00022989"/>
    </source>
</evidence>
<proteinExistence type="predicted"/>
<feature type="transmembrane region" description="Helical" evidence="6">
    <location>
        <begin position="335"/>
        <end position="357"/>
    </location>
</feature>
<evidence type="ECO:0000256" key="6">
    <source>
        <dbReference type="SAM" id="Phobius"/>
    </source>
</evidence>
<dbReference type="GO" id="GO:0055085">
    <property type="term" value="P:transmembrane transport"/>
    <property type="evidence" value="ECO:0007669"/>
    <property type="project" value="InterPro"/>
</dbReference>
<dbReference type="Pfam" id="PF00324">
    <property type="entry name" value="AA_permease"/>
    <property type="match status" value="1"/>
</dbReference>
<keyword evidence="9" id="KW-1185">Reference proteome</keyword>
<reference evidence="8 9" key="1">
    <citation type="submission" date="2017-06" db="EMBL/GenBank/DDBJ databases">
        <authorList>
            <person name="Kim H.J."/>
            <person name="Triplett B.A."/>
        </authorList>
    </citation>
    <scope>NUCLEOTIDE SEQUENCE [LARGE SCALE GENOMIC DNA]</scope>
    <source>
        <strain evidence="8 9">DSM 43151</strain>
    </source>
</reference>
<keyword evidence="4 6" id="KW-0472">Membrane</keyword>
<sequence>MSETGLTEQKTHKLGTWSVFVIAVSAMTPLTVVAGALPLGYGEVKEKGIPVAYVVVAAVLAIFTVGLTAMARHVSNSGAFYAYAARGLTKPAGVGTAFVALLAYNAMQIGLYGAFGVAAHNAAAIFGWKMSWIVWALLGWALVSFLGLRQIDFNARILTVLVCAEVLIVLTLDAVMVGHPAGGSVALDTLNPALIATAGGVSLLVGAVAGMVGFEAPLVYAAEARDPRRTVARAIFMTLGVAAILYGGSAWAMSVVAGPDQIIDVAARYLNDLFFVLPDPYLPTAVTDLARIFFATSLFAALLAFHHTVARYALAVAREGVLPPVLGRTRDDVPVAASVAQSGLTFVVLVVFGILALNPTTDLFFFGTVSGGLGVLALMTIASLAVVRFFRRDPRGESRWRRAVAPWIALVFLTLMLLLSVAFFGELMDSDNAVKVWLPPAAFLGIYLGGVWWGRRLRRDRPGVYAAIGTGLPPEHSDLAAETRPSERSAGAAGAGPSGRSESAAEAEPSGQAESAAGAGPSERSESEAEAGPSQRSDGAAGPGPSERSESEAEAGPSDRSGGAAGVGPSGRSESEAEAGPSERSGGAVGAGPSERSESEAEPSGQAESAAGTGPAERSGSVGVTMSPEKEIPEQRVNGGAADATAPGPLSEEVEKPPAS</sequence>
<feature type="compositionally biased region" description="Basic and acidic residues" evidence="5">
    <location>
        <begin position="475"/>
        <end position="487"/>
    </location>
</feature>
<dbReference type="PANTHER" id="PTHR42770:SF16">
    <property type="entry name" value="AMINO ACID PERMEASE"/>
    <property type="match status" value="1"/>
</dbReference>
<keyword evidence="3 6" id="KW-1133">Transmembrane helix</keyword>
<dbReference type="Proteomes" id="UP000198415">
    <property type="component" value="Unassembled WGS sequence"/>
</dbReference>
<dbReference type="AlphaFoldDB" id="A0A239AAR7"/>
<dbReference type="PANTHER" id="PTHR42770">
    <property type="entry name" value="AMINO ACID TRANSPORTER-RELATED"/>
    <property type="match status" value="1"/>
</dbReference>